<comment type="caution">
    <text evidence="3">The sequence shown here is derived from an EMBL/GenBank/DDBJ whole genome shotgun (WGS) entry which is preliminary data.</text>
</comment>
<sequence length="69" mass="7120">MKNKLQTLKRSIGAAAAVGVLSMQQAYAALAPEVSGAMTDAKADVVELGGLALILIVAAAAFKYMRRAL</sequence>
<dbReference type="RefSeq" id="WP_090252675.1">
    <property type="nucleotide sequence ID" value="NZ_FMTL01000002.1"/>
</dbReference>
<protein>
    <submittedName>
        <fullName evidence="3">Bacteriophage coat protein B</fullName>
    </submittedName>
</protein>
<feature type="transmembrane region" description="Helical" evidence="1">
    <location>
        <begin position="48"/>
        <end position="65"/>
    </location>
</feature>
<dbReference type="Pfam" id="PF05356">
    <property type="entry name" value="Phage_Coat_B"/>
    <property type="match status" value="1"/>
</dbReference>
<evidence type="ECO:0000313" key="3">
    <source>
        <dbReference type="EMBL" id="SCW65304.1"/>
    </source>
</evidence>
<feature type="signal peptide" evidence="2">
    <location>
        <begin position="1"/>
        <end position="28"/>
    </location>
</feature>
<evidence type="ECO:0000313" key="4">
    <source>
        <dbReference type="Proteomes" id="UP000242418"/>
    </source>
</evidence>
<keyword evidence="2" id="KW-0732">Signal</keyword>
<name>A0AB37Z836_9PSED</name>
<reference evidence="3 4" key="1">
    <citation type="submission" date="2016-10" db="EMBL/GenBank/DDBJ databases">
        <authorList>
            <person name="Varghese N."/>
            <person name="Submissions S."/>
        </authorList>
    </citation>
    <scope>NUCLEOTIDE SEQUENCE [LARGE SCALE GENOMIC DNA]</scope>
    <source>
        <strain evidence="3 4">DSM 17833</strain>
    </source>
</reference>
<dbReference type="Proteomes" id="UP000242418">
    <property type="component" value="Unassembled WGS sequence"/>
</dbReference>
<keyword evidence="3" id="KW-0167">Capsid protein</keyword>
<evidence type="ECO:0000256" key="1">
    <source>
        <dbReference type="SAM" id="Phobius"/>
    </source>
</evidence>
<keyword evidence="4" id="KW-1185">Reference proteome</keyword>
<organism evidence="3 4">
    <name type="scientific">Pseudomonas peli</name>
    <dbReference type="NCBI Taxonomy" id="592361"/>
    <lineage>
        <taxon>Bacteria</taxon>
        <taxon>Pseudomonadati</taxon>
        <taxon>Pseudomonadota</taxon>
        <taxon>Gammaproteobacteria</taxon>
        <taxon>Pseudomonadales</taxon>
        <taxon>Pseudomonadaceae</taxon>
        <taxon>Pseudomonas</taxon>
    </lineage>
</organism>
<keyword evidence="3" id="KW-0946">Virion</keyword>
<keyword evidence="1" id="KW-1133">Transmembrane helix</keyword>
<keyword evidence="1" id="KW-0812">Transmembrane</keyword>
<accession>A0AB37Z836</accession>
<dbReference type="EMBL" id="FMTL01000002">
    <property type="protein sequence ID" value="SCW65304.1"/>
    <property type="molecule type" value="Genomic_DNA"/>
</dbReference>
<feature type="chain" id="PRO_5044282405" evidence="2">
    <location>
        <begin position="29"/>
        <end position="69"/>
    </location>
</feature>
<evidence type="ECO:0000256" key="2">
    <source>
        <dbReference type="SAM" id="SignalP"/>
    </source>
</evidence>
<keyword evidence="1" id="KW-0472">Membrane</keyword>
<proteinExistence type="predicted"/>
<dbReference type="InterPro" id="IPR008020">
    <property type="entry name" value="G8P"/>
</dbReference>
<dbReference type="AlphaFoldDB" id="A0AB37Z836"/>
<gene>
    <name evidence="3" type="ORF">SAMN05216370_2492</name>
</gene>